<sequence>MNNYLYTIIKIKKTIYKKNNIIHIKIFSVVISKSFSNAFLSMYDIIKYVLKKDNIIDYTHMIKNNGSVPLAYLYTYYIG</sequence>
<name>A0A024W849_PLAFA</name>
<dbReference type="EMBL" id="KI926391">
    <property type="protein sequence ID" value="ETW37084.1"/>
    <property type="molecule type" value="Genomic_DNA"/>
</dbReference>
<reference evidence="1 2" key="2">
    <citation type="submission" date="2013-02" db="EMBL/GenBank/DDBJ databases">
        <title>The Genome Sequence of Plasmodium falciparum Tanzania (2000708).</title>
        <authorList>
            <consortium name="The Broad Institute Genome Sequencing Platform"/>
            <consortium name="The Broad Institute Genome Sequencing Center for Infectious Disease"/>
            <person name="Neafsey D."/>
            <person name="Cheeseman I."/>
            <person name="Volkman S."/>
            <person name="Adams J."/>
            <person name="Walker B."/>
            <person name="Young S.K."/>
            <person name="Zeng Q."/>
            <person name="Gargeya S."/>
            <person name="Fitzgerald M."/>
            <person name="Haas B."/>
            <person name="Abouelleil A."/>
            <person name="Alvarado L."/>
            <person name="Arachchi H.M."/>
            <person name="Berlin A.M."/>
            <person name="Chapman S.B."/>
            <person name="Dewar J."/>
            <person name="Goldberg J."/>
            <person name="Griggs A."/>
            <person name="Gujja S."/>
            <person name="Hansen M."/>
            <person name="Howarth C."/>
            <person name="Imamovic A."/>
            <person name="Larimer J."/>
            <person name="McCowan C."/>
            <person name="Murphy C."/>
            <person name="Neiman D."/>
            <person name="Pearson M."/>
            <person name="Priest M."/>
            <person name="Roberts A."/>
            <person name="Saif S."/>
            <person name="Shea T."/>
            <person name="Sisk P."/>
            <person name="Sykes S."/>
            <person name="Wortman J."/>
            <person name="Nusbaum C."/>
            <person name="Birren B."/>
        </authorList>
    </citation>
    <scope>NUCLEOTIDE SEQUENCE [LARGE SCALE GENOMIC DNA]</scope>
    <source>
        <strain evidence="2">Tanzania (2000708)</strain>
    </source>
</reference>
<evidence type="ECO:0000313" key="2">
    <source>
        <dbReference type="Proteomes" id="UP000030708"/>
    </source>
</evidence>
<evidence type="ECO:0000313" key="1">
    <source>
        <dbReference type="EMBL" id="ETW37084.1"/>
    </source>
</evidence>
<gene>
    <name evidence="1" type="ORF">PFTANZ_02197</name>
</gene>
<protein>
    <submittedName>
        <fullName evidence="1">Uncharacterized protein</fullName>
    </submittedName>
</protein>
<accession>A0A024W849</accession>
<dbReference type="Proteomes" id="UP000030708">
    <property type="component" value="Unassembled WGS sequence"/>
</dbReference>
<reference evidence="1 2" key="1">
    <citation type="submission" date="2013-02" db="EMBL/GenBank/DDBJ databases">
        <title>The Genome Annotation of Plasmodium falciparum Tanzania (2000708).</title>
        <authorList>
            <consortium name="The Broad Institute Genome Sequencing Platform"/>
            <consortium name="The Broad Institute Genome Sequencing Center for Infectious Disease"/>
            <person name="Neafsey D."/>
            <person name="Hoffman S."/>
            <person name="Volkman S."/>
            <person name="Rosenthal P."/>
            <person name="Walker B."/>
            <person name="Young S.K."/>
            <person name="Zeng Q."/>
            <person name="Gargeya S."/>
            <person name="Fitzgerald M."/>
            <person name="Haas B."/>
            <person name="Abouelleil A."/>
            <person name="Allen A.W."/>
            <person name="Alvarado L."/>
            <person name="Arachchi H.M."/>
            <person name="Berlin A.M."/>
            <person name="Chapman S.B."/>
            <person name="Gainer-Dewar J."/>
            <person name="Goldberg J."/>
            <person name="Griggs A."/>
            <person name="Gujja S."/>
            <person name="Hansen M."/>
            <person name="Howarth C."/>
            <person name="Imamovic A."/>
            <person name="Ireland A."/>
            <person name="Larimer J."/>
            <person name="McCowan C."/>
            <person name="Murphy C."/>
            <person name="Pearson M."/>
            <person name="Poon T.W."/>
            <person name="Priest M."/>
            <person name="Roberts A."/>
            <person name="Saif S."/>
            <person name="Shea T."/>
            <person name="Sisk P."/>
            <person name="Sykes S."/>
            <person name="Wortman J."/>
            <person name="Nusbaum C."/>
            <person name="Birren B."/>
        </authorList>
    </citation>
    <scope>NUCLEOTIDE SEQUENCE [LARGE SCALE GENOMIC DNA]</scope>
    <source>
        <strain evidence="2">Tanzania (2000708)</strain>
    </source>
</reference>
<dbReference type="AlphaFoldDB" id="A0A024W849"/>
<organism evidence="1 2">
    <name type="scientific">Plasmodium falciparum Tanzania</name>
    <name type="common">2000708</name>
    <dbReference type="NCBI Taxonomy" id="1036725"/>
    <lineage>
        <taxon>Eukaryota</taxon>
        <taxon>Sar</taxon>
        <taxon>Alveolata</taxon>
        <taxon>Apicomplexa</taxon>
        <taxon>Aconoidasida</taxon>
        <taxon>Haemosporida</taxon>
        <taxon>Plasmodiidae</taxon>
        <taxon>Plasmodium</taxon>
        <taxon>Plasmodium (Laverania)</taxon>
    </lineage>
</organism>
<proteinExistence type="predicted"/>